<reference evidence="2" key="1">
    <citation type="journal article" date="2012" name="Nature">
        <title>The oyster genome reveals stress adaptation and complexity of shell formation.</title>
        <authorList>
            <person name="Zhang G."/>
            <person name="Fang X."/>
            <person name="Guo X."/>
            <person name="Li L."/>
            <person name="Luo R."/>
            <person name="Xu F."/>
            <person name="Yang P."/>
            <person name="Zhang L."/>
            <person name="Wang X."/>
            <person name="Qi H."/>
            <person name="Xiong Z."/>
            <person name="Que H."/>
            <person name="Xie Y."/>
            <person name="Holland P.W."/>
            <person name="Paps J."/>
            <person name="Zhu Y."/>
            <person name="Wu F."/>
            <person name="Chen Y."/>
            <person name="Wang J."/>
            <person name="Peng C."/>
            <person name="Meng J."/>
            <person name="Yang L."/>
            <person name="Liu J."/>
            <person name="Wen B."/>
            <person name="Zhang N."/>
            <person name="Huang Z."/>
            <person name="Zhu Q."/>
            <person name="Feng Y."/>
            <person name="Mount A."/>
            <person name="Hedgecock D."/>
            <person name="Xu Z."/>
            <person name="Liu Y."/>
            <person name="Domazet-Loso T."/>
            <person name="Du Y."/>
            <person name="Sun X."/>
            <person name="Zhang S."/>
            <person name="Liu B."/>
            <person name="Cheng P."/>
            <person name="Jiang X."/>
            <person name="Li J."/>
            <person name="Fan D."/>
            <person name="Wang W."/>
            <person name="Fu W."/>
            <person name="Wang T."/>
            <person name="Wang B."/>
            <person name="Zhang J."/>
            <person name="Peng Z."/>
            <person name="Li Y."/>
            <person name="Li N."/>
            <person name="Wang J."/>
            <person name="Chen M."/>
            <person name="He Y."/>
            <person name="Tan F."/>
            <person name="Song X."/>
            <person name="Zheng Q."/>
            <person name="Huang R."/>
            <person name="Yang H."/>
            <person name="Du X."/>
            <person name="Chen L."/>
            <person name="Yang M."/>
            <person name="Gaffney P.M."/>
            <person name="Wang S."/>
            <person name="Luo L."/>
            <person name="She Z."/>
            <person name="Ming Y."/>
            <person name="Huang W."/>
            <person name="Zhang S."/>
            <person name="Huang B."/>
            <person name="Zhang Y."/>
            <person name="Qu T."/>
            <person name="Ni P."/>
            <person name="Miao G."/>
            <person name="Wang J."/>
            <person name="Wang Q."/>
            <person name="Steinberg C.E."/>
            <person name="Wang H."/>
            <person name="Li N."/>
            <person name="Qian L."/>
            <person name="Zhang G."/>
            <person name="Li Y."/>
            <person name="Yang H."/>
            <person name="Liu X."/>
            <person name="Wang J."/>
            <person name="Yin Y."/>
            <person name="Wang J."/>
        </authorList>
    </citation>
    <scope>NUCLEOTIDE SEQUENCE [LARGE SCALE GENOMIC DNA]</scope>
    <source>
        <strain evidence="2">05x7-T-G4-1.051#20</strain>
    </source>
</reference>
<feature type="region of interest" description="Disordered" evidence="1">
    <location>
        <begin position="245"/>
        <end position="330"/>
    </location>
</feature>
<gene>
    <name evidence="2" type="ORF">CGI_10027453</name>
</gene>
<feature type="region of interest" description="Disordered" evidence="1">
    <location>
        <begin position="143"/>
        <end position="192"/>
    </location>
</feature>
<feature type="compositionally biased region" description="Basic residues" evidence="1">
    <location>
        <begin position="319"/>
        <end position="330"/>
    </location>
</feature>
<dbReference type="EMBL" id="JH817548">
    <property type="protein sequence ID" value="EKC29238.1"/>
    <property type="molecule type" value="Genomic_DNA"/>
</dbReference>
<feature type="compositionally biased region" description="Polar residues" evidence="1">
    <location>
        <begin position="276"/>
        <end position="300"/>
    </location>
</feature>
<accession>K1Q5P5</accession>
<organism evidence="2">
    <name type="scientific">Magallana gigas</name>
    <name type="common">Pacific oyster</name>
    <name type="synonym">Crassostrea gigas</name>
    <dbReference type="NCBI Taxonomy" id="29159"/>
    <lineage>
        <taxon>Eukaryota</taxon>
        <taxon>Metazoa</taxon>
        <taxon>Spiralia</taxon>
        <taxon>Lophotrochozoa</taxon>
        <taxon>Mollusca</taxon>
        <taxon>Bivalvia</taxon>
        <taxon>Autobranchia</taxon>
        <taxon>Pteriomorphia</taxon>
        <taxon>Ostreida</taxon>
        <taxon>Ostreoidea</taxon>
        <taxon>Ostreidae</taxon>
        <taxon>Magallana</taxon>
    </lineage>
</organism>
<evidence type="ECO:0000313" key="2">
    <source>
        <dbReference type="EMBL" id="EKC29238.1"/>
    </source>
</evidence>
<proteinExistence type="predicted"/>
<feature type="compositionally biased region" description="Basic residues" evidence="1">
    <location>
        <begin position="265"/>
        <end position="275"/>
    </location>
</feature>
<evidence type="ECO:0000256" key="1">
    <source>
        <dbReference type="SAM" id="MobiDB-lite"/>
    </source>
</evidence>
<dbReference type="AlphaFoldDB" id="K1Q5P5"/>
<name>K1Q5P5_MAGGI</name>
<protein>
    <submittedName>
        <fullName evidence="2">Uncharacterized protein</fullName>
    </submittedName>
</protein>
<sequence length="330" mass="38390">MEWLKVTEKDLIEAAFEKYEETEETADTSFYESLTETEELIDVETESDNAKHERMIEEDEFEMDFTFNDIGHEIKSFISEFKPLLSSQVNTRIEKADNFPKPSGYMDCHIDRWSVCENGHPFYDYDQKQACYICHHVEFKHPFATRPKPSHDTNQKGARPKQLKQDQNKKSVSKMDTIGSSYSKETRKKSELVSRYEGYELNNAESMSPQEHWEHEGWSDMYPEQTRLPQYRSVSDDFESMILDITKTDTQKSNNSPRGSEPRTRGKGRNKRFNHKTNPLSTTTLPREVLSDSNIENDPTSGRGRGGRGRGNQGYRGNRGNRRRGGQRKK</sequence>
<dbReference type="HOGENOM" id="CLU_842647_0_0_1"/>
<dbReference type="InParanoid" id="K1Q5P5"/>